<reference evidence="2 3" key="1">
    <citation type="journal article" date="2015" name="Nature">
        <title>rRNA introns, odd ribosomes, and small enigmatic genomes across a large radiation of phyla.</title>
        <authorList>
            <person name="Brown C.T."/>
            <person name="Hug L.A."/>
            <person name="Thomas B.C."/>
            <person name="Sharon I."/>
            <person name="Castelle C.J."/>
            <person name="Singh A."/>
            <person name="Wilkins M.J."/>
            <person name="Williams K.H."/>
            <person name="Banfield J.F."/>
        </authorList>
    </citation>
    <scope>NUCLEOTIDE SEQUENCE [LARGE SCALE GENOMIC DNA]</scope>
</reference>
<proteinExistence type="predicted"/>
<dbReference type="STRING" id="1619103.UU80_C0004G0004"/>
<protein>
    <submittedName>
        <fullName evidence="2">Uncharacterized protein</fullName>
    </submittedName>
</protein>
<keyword evidence="1" id="KW-1133">Transmembrane helix</keyword>
<evidence type="ECO:0000313" key="3">
    <source>
        <dbReference type="Proteomes" id="UP000034920"/>
    </source>
</evidence>
<name>A0A0G0XCH4_UNCKA</name>
<accession>A0A0G0XCH4</accession>
<keyword evidence="1" id="KW-0472">Membrane</keyword>
<organism evidence="2 3">
    <name type="scientific">candidate division WWE3 bacterium GW2011_GWA1_41_8</name>
    <dbReference type="NCBI Taxonomy" id="1619103"/>
    <lineage>
        <taxon>Bacteria</taxon>
        <taxon>Katanobacteria</taxon>
    </lineage>
</organism>
<dbReference type="AlphaFoldDB" id="A0A0G0XCH4"/>
<dbReference type="Proteomes" id="UP000034920">
    <property type="component" value="Unassembled WGS sequence"/>
</dbReference>
<dbReference type="EMBL" id="LCCA01000004">
    <property type="protein sequence ID" value="KKS22614.1"/>
    <property type="molecule type" value="Genomic_DNA"/>
</dbReference>
<gene>
    <name evidence="2" type="ORF">UU80_C0004G0004</name>
</gene>
<feature type="transmembrane region" description="Helical" evidence="1">
    <location>
        <begin position="21"/>
        <end position="40"/>
    </location>
</feature>
<comment type="caution">
    <text evidence="2">The sequence shown here is derived from an EMBL/GenBank/DDBJ whole genome shotgun (WGS) entry which is preliminary data.</text>
</comment>
<evidence type="ECO:0000313" key="2">
    <source>
        <dbReference type="EMBL" id="KKS22614.1"/>
    </source>
</evidence>
<evidence type="ECO:0000256" key="1">
    <source>
        <dbReference type="SAM" id="Phobius"/>
    </source>
</evidence>
<sequence length="137" mass="16092">MEKYTRKKIVRLITNKHVISLLIYLFISLILGYLFTHKLVGNQFLMVGDQYITFTLEKSVNELIFVRKIENMGVHNAWQSVIHFWDSLFFVLAYSFGWSGAFTERMIYTLTLFTTLALSYIGFNKLKGITDMRVFLV</sequence>
<feature type="transmembrane region" description="Helical" evidence="1">
    <location>
        <begin position="106"/>
        <end position="123"/>
    </location>
</feature>
<keyword evidence="1" id="KW-0812">Transmembrane</keyword>